<dbReference type="InterPro" id="IPR036890">
    <property type="entry name" value="HATPase_C_sf"/>
</dbReference>
<protein>
    <submittedName>
        <fullName evidence="2">Histidine phosphotransferase</fullName>
    </submittedName>
</protein>
<evidence type="ECO:0000313" key="2">
    <source>
        <dbReference type="EMBL" id="QYZ68345.1"/>
    </source>
</evidence>
<evidence type="ECO:0000313" key="3">
    <source>
        <dbReference type="Proteomes" id="UP000826300"/>
    </source>
</evidence>
<dbReference type="Gene3D" id="3.30.565.10">
    <property type="entry name" value="Histidine kinase-like ATPase, C-terminal domain"/>
    <property type="match status" value="1"/>
</dbReference>
<feature type="domain" description="Histidine phosphotransferase ChpT C-terminal" evidence="1">
    <location>
        <begin position="76"/>
        <end position="188"/>
    </location>
</feature>
<evidence type="ECO:0000259" key="1">
    <source>
        <dbReference type="Pfam" id="PF10090"/>
    </source>
</evidence>
<organism evidence="2 3">
    <name type="scientific">Neotabrizicola shimadae</name>
    <dbReference type="NCBI Taxonomy" id="2807096"/>
    <lineage>
        <taxon>Bacteria</taxon>
        <taxon>Pseudomonadati</taxon>
        <taxon>Pseudomonadota</taxon>
        <taxon>Alphaproteobacteria</taxon>
        <taxon>Rhodobacterales</taxon>
        <taxon>Paracoccaceae</taxon>
        <taxon>Neotabrizicola</taxon>
    </lineage>
</organism>
<accession>A0A8G0ZRV6</accession>
<dbReference type="Gene3D" id="1.10.287.130">
    <property type="match status" value="1"/>
</dbReference>
<keyword evidence="3" id="KW-1185">Reference proteome</keyword>
<dbReference type="EMBL" id="CP069370">
    <property type="protein sequence ID" value="QYZ68345.1"/>
    <property type="molecule type" value="Genomic_DNA"/>
</dbReference>
<dbReference type="RefSeq" id="WP_220660569.1">
    <property type="nucleotide sequence ID" value="NZ_CP069370.1"/>
</dbReference>
<reference evidence="2" key="1">
    <citation type="submission" date="2021-02" db="EMBL/GenBank/DDBJ databases">
        <title>Rhodobacter shimadae sp. nov., an aerobic anoxygenic phototrophic bacterium isolated from a hot spring.</title>
        <authorList>
            <person name="Muramatsu S."/>
            <person name="Haruta S."/>
            <person name="Hirose S."/>
            <person name="Hanada S."/>
        </authorList>
    </citation>
    <scope>NUCLEOTIDE SEQUENCE</scope>
    <source>
        <strain evidence="2">N10</strain>
    </source>
</reference>
<dbReference type="Proteomes" id="UP000826300">
    <property type="component" value="Chromosome"/>
</dbReference>
<proteinExistence type="predicted"/>
<dbReference type="KEGG" id="nsm:JO391_11140"/>
<dbReference type="Pfam" id="PF10090">
    <property type="entry name" value="HPTransfase"/>
    <property type="match status" value="1"/>
</dbReference>
<name>A0A8G0ZRV6_9RHOB</name>
<sequence>MSDKPDLAALLGSRICHDLISPIGAIGNGVELLSLQGSDGPEVALISESVAHASARIRFFRLAYGASSGDQRVPRGEVTAILADLGRRGRLAVDWTSATDLARRDVKLILLLIQCLETVLPAGGRITVAQDGAKWRIEAAGPRLKIDPALWAVLVDPAAGPEVGASEVQFLLAAEELRRMQRRLTTDLGPAQVRLSF</sequence>
<dbReference type="InterPro" id="IPR018762">
    <property type="entry name" value="ChpT_C"/>
</dbReference>
<gene>
    <name evidence="2" type="ORF">JO391_11140</name>
</gene>
<dbReference type="AlphaFoldDB" id="A0A8G0ZRV6"/>